<evidence type="ECO:0008006" key="3">
    <source>
        <dbReference type="Google" id="ProtNLM"/>
    </source>
</evidence>
<dbReference type="PANTHER" id="PTHR15887:SF1">
    <property type="entry name" value="TRANSMEMBRANE PROTEIN 69"/>
    <property type="match status" value="1"/>
</dbReference>
<dbReference type="PANTHER" id="PTHR15887">
    <property type="entry name" value="TRANSMEMBRANE PROTEIN 69"/>
    <property type="match status" value="1"/>
</dbReference>
<dbReference type="EMBL" id="LR700646">
    <property type="protein sequence ID" value="VVM15482.1"/>
    <property type="molecule type" value="Genomic_DNA"/>
</dbReference>
<feature type="transmembrane region" description="Helical" evidence="1">
    <location>
        <begin position="52"/>
        <end position="72"/>
    </location>
</feature>
<dbReference type="InterPro" id="IPR021836">
    <property type="entry name" value="DUF3429"/>
</dbReference>
<keyword evidence="1" id="KW-1133">Transmembrane helix</keyword>
<feature type="transmembrane region" description="Helical" evidence="1">
    <location>
        <begin position="12"/>
        <end position="32"/>
    </location>
</feature>
<keyword evidence="1" id="KW-0472">Membrane</keyword>
<evidence type="ECO:0000313" key="2">
    <source>
        <dbReference type="EMBL" id="VVM15482.1"/>
    </source>
</evidence>
<gene>
    <name evidence="2" type="ORF">PS683_03798</name>
</gene>
<feature type="transmembrane region" description="Helical" evidence="1">
    <location>
        <begin position="79"/>
        <end position="102"/>
    </location>
</feature>
<dbReference type="AlphaFoldDB" id="A0A5E6UYS8"/>
<accession>A0A5E6UYS8</accession>
<reference evidence="2" key="1">
    <citation type="submission" date="2019-09" db="EMBL/GenBank/DDBJ databases">
        <authorList>
            <person name="Chandra G."/>
            <person name="Truman W A."/>
        </authorList>
    </citation>
    <scope>NUCLEOTIDE SEQUENCE</scope>
    <source>
        <strain evidence="2">PS683</strain>
    </source>
</reference>
<organism evidence="2">
    <name type="scientific">Pseudomonas fluorescens</name>
    <dbReference type="NCBI Taxonomy" id="294"/>
    <lineage>
        <taxon>Bacteria</taxon>
        <taxon>Pseudomonadati</taxon>
        <taxon>Pseudomonadota</taxon>
        <taxon>Gammaproteobacteria</taxon>
        <taxon>Pseudomonadales</taxon>
        <taxon>Pseudomonadaceae</taxon>
        <taxon>Pseudomonas</taxon>
    </lineage>
</organism>
<keyword evidence="1" id="KW-0812">Transmembrane</keyword>
<feature type="transmembrane region" description="Helical" evidence="1">
    <location>
        <begin position="172"/>
        <end position="191"/>
    </location>
</feature>
<protein>
    <recommendedName>
        <fullName evidence="3">DUF3429 domain-containing protein</fullName>
    </recommendedName>
</protein>
<sequence>MRSKTTDQSRAGLSICKAMASGHSFWVYSLVYRALEEIEMNVSSSISPPRNVVLLGYGGLLPFIGLALLVLTSREYRPFCAVALVNYGAVILSFIGALHWGFAMSVHSMSAQLRRDRFIWSVIPALIAWLSTLLPVPLGCSLLIVGFVVHFWQDRQLVRVVSLPAWYLPMRLRLTTVACVCLLVGAIAVAIHS</sequence>
<proteinExistence type="predicted"/>
<feature type="transmembrane region" description="Helical" evidence="1">
    <location>
        <begin position="122"/>
        <end position="152"/>
    </location>
</feature>
<name>A0A5E6UYS8_PSEFL</name>
<evidence type="ECO:0000256" key="1">
    <source>
        <dbReference type="SAM" id="Phobius"/>
    </source>
</evidence>
<dbReference type="Pfam" id="PF11911">
    <property type="entry name" value="DUF3429"/>
    <property type="match status" value="1"/>
</dbReference>